<protein>
    <submittedName>
        <fullName evidence="2">Uncharacterized protein</fullName>
    </submittedName>
</protein>
<keyword evidence="3" id="KW-1185">Reference proteome</keyword>
<evidence type="ECO:0000313" key="3">
    <source>
        <dbReference type="Proteomes" id="UP000789595"/>
    </source>
</evidence>
<gene>
    <name evidence="2" type="ORF">PECAL_2P03130</name>
</gene>
<evidence type="ECO:0000313" key="2">
    <source>
        <dbReference type="EMBL" id="CAH0367299.1"/>
    </source>
</evidence>
<reference evidence="2" key="1">
    <citation type="submission" date="2021-11" db="EMBL/GenBank/DDBJ databases">
        <authorList>
            <consortium name="Genoscope - CEA"/>
            <person name="William W."/>
        </authorList>
    </citation>
    <scope>NUCLEOTIDE SEQUENCE</scope>
</reference>
<organism evidence="2 3">
    <name type="scientific">Pelagomonas calceolata</name>
    <dbReference type="NCBI Taxonomy" id="35677"/>
    <lineage>
        <taxon>Eukaryota</taxon>
        <taxon>Sar</taxon>
        <taxon>Stramenopiles</taxon>
        <taxon>Ochrophyta</taxon>
        <taxon>Pelagophyceae</taxon>
        <taxon>Pelagomonadales</taxon>
        <taxon>Pelagomonadaceae</taxon>
        <taxon>Pelagomonas</taxon>
    </lineage>
</organism>
<comment type="caution">
    <text evidence="2">The sequence shown here is derived from an EMBL/GenBank/DDBJ whole genome shotgun (WGS) entry which is preliminary data.</text>
</comment>
<sequence>TTQLRIYARAIPRAVRETVELPEVVRQSQIIDGVGRDQPQQEHVGRREHLALRVAAARGHGLRRGVEGLGRGVRPEELLARLVRQVAPLLLAQGGVFLKSVAPDVGNVAGEAILLRRLAEPPADLDAPRFLDLGGPVIRDDLEAAVGREAPKHDRAAAGRVIGIDGRELHVVAAPDLARPRDGVGDALAPRHDAVHRTHAHGLHPRGAMEGRRRAEGRQRRQPYELAREDAGHPLRR</sequence>
<proteinExistence type="predicted"/>
<dbReference type="AlphaFoldDB" id="A0A8J2WU47"/>
<evidence type="ECO:0000256" key="1">
    <source>
        <dbReference type="SAM" id="MobiDB-lite"/>
    </source>
</evidence>
<feature type="non-terminal residue" evidence="2">
    <location>
        <position position="1"/>
    </location>
</feature>
<accession>A0A8J2WU47</accession>
<dbReference type="EMBL" id="CAKKNE010000002">
    <property type="protein sequence ID" value="CAH0367299.1"/>
    <property type="molecule type" value="Genomic_DNA"/>
</dbReference>
<name>A0A8J2WU47_9STRA</name>
<dbReference type="Proteomes" id="UP000789595">
    <property type="component" value="Unassembled WGS sequence"/>
</dbReference>
<feature type="region of interest" description="Disordered" evidence="1">
    <location>
        <begin position="197"/>
        <end position="237"/>
    </location>
</feature>
<feature type="compositionally biased region" description="Basic and acidic residues" evidence="1">
    <location>
        <begin position="207"/>
        <end position="237"/>
    </location>
</feature>